<protein>
    <submittedName>
        <fullName evidence="2">Uncharacterized protein</fullName>
    </submittedName>
</protein>
<proteinExistence type="predicted"/>
<feature type="compositionally biased region" description="Acidic residues" evidence="1">
    <location>
        <begin position="313"/>
        <end position="325"/>
    </location>
</feature>
<evidence type="ECO:0000313" key="2">
    <source>
        <dbReference type="EMBL" id="KAK8086440.1"/>
    </source>
</evidence>
<gene>
    <name evidence="2" type="ORF">PG994_001414</name>
</gene>
<name>A0ABR1WTF0_9PEZI</name>
<keyword evidence="3" id="KW-1185">Reference proteome</keyword>
<dbReference type="EMBL" id="JAQQWL010000002">
    <property type="protein sequence ID" value="KAK8086440.1"/>
    <property type="molecule type" value="Genomic_DNA"/>
</dbReference>
<sequence length="352" mass="38908">MSRGRVFARRHVLPPYKEKGLSGSTALRSEITIGRSYCCGSYAVKPAKSPPVEAATAKAATAKAATAKATTATATTATAATAKIPKTCPATVANHTGPGVTLNRPEQERYRRRIRARWAHVCRKHYQSSRYRNAQERAKIQCELVQKQIQRVQSWSDDNKRADKQAKSSLHTKAKELTDKEIEEYTASYEILSNKWLIVTDLPKPSTPIATIFKGDSIDQQKTESSKVNTTIQWVEDQLYVPSFRIITTYSRGEAKAAVFVQASTLQERDEIRRQARYETIYNAVMEEAKMLLWMTQLPGNKAAIAASPSALDCDDGDEGSDDEKPDSTMGDAGDESVFNGRFVIGGHSGLL</sequence>
<reference evidence="2 3" key="1">
    <citation type="submission" date="2023-01" db="EMBL/GenBank/DDBJ databases">
        <title>Analysis of 21 Apiospora genomes using comparative genomics revels a genus with tremendous synthesis potential of carbohydrate active enzymes and secondary metabolites.</title>
        <authorList>
            <person name="Sorensen T."/>
        </authorList>
    </citation>
    <scope>NUCLEOTIDE SEQUENCE [LARGE SCALE GENOMIC DNA]</scope>
    <source>
        <strain evidence="2 3">CBS 135458</strain>
    </source>
</reference>
<accession>A0ABR1WTF0</accession>
<comment type="caution">
    <text evidence="2">The sequence shown here is derived from an EMBL/GenBank/DDBJ whole genome shotgun (WGS) entry which is preliminary data.</text>
</comment>
<dbReference type="RefSeq" id="XP_066720964.1">
    <property type="nucleotide sequence ID" value="XM_066852823.1"/>
</dbReference>
<organism evidence="2 3">
    <name type="scientific">Apiospora phragmitis</name>
    <dbReference type="NCBI Taxonomy" id="2905665"/>
    <lineage>
        <taxon>Eukaryota</taxon>
        <taxon>Fungi</taxon>
        <taxon>Dikarya</taxon>
        <taxon>Ascomycota</taxon>
        <taxon>Pezizomycotina</taxon>
        <taxon>Sordariomycetes</taxon>
        <taxon>Xylariomycetidae</taxon>
        <taxon>Amphisphaeriales</taxon>
        <taxon>Apiosporaceae</taxon>
        <taxon>Apiospora</taxon>
    </lineage>
</organism>
<evidence type="ECO:0000256" key="1">
    <source>
        <dbReference type="SAM" id="MobiDB-lite"/>
    </source>
</evidence>
<evidence type="ECO:0000313" key="3">
    <source>
        <dbReference type="Proteomes" id="UP001480595"/>
    </source>
</evidence>
<dbReference type="Proteomes" id="UP001480595">
    <property type="component" value="Unassembled WGS sequence"/>
</dbReference>
<feature type="region of interest" description="Disordered" evidence="1">
    <location>
        <begin position="309"/>
        <end position="339"/>
    </location>
</feature>
<dbReference type="GeneID" id="92085886"/>